<evidence type="ECO:0000256" key="1">
    <source>
        <dbReference type="SAM" id="Coils"/>
    </source>
</evidence>
<dbReference type="AlphaFoldDB" id="A0A561BQB6"/>
<accession>A0A561BQB6</accession>
<evidence type="ECO:0000259" key="2">
    <source>
        <dbReference type="Pfam" id="PF01145"/>
    </source>
</evidence>
<dbReference type="InterPro" id="IPR001107">
    <property type="entry name" value="Band_7"/>
</dbReference>
<dbReference type="OrthoDB" id="3469168at2"/>
<dbReference type="Gene3D" id="3.30.479.30">
    <property type="entry name" value="Band 7 domain"/>
    <property type="match status" value="1"/>
</dbReference>
<dbReference type="Pfam" id="PF01145">
    <property type="entry name" value="Band_7"/>
    <property type="match status" value="1"/>
</dbReference>
<keyword evidence="1" id="KW-0175">Coiled coil</keyword>
<comment type="caution">
    <text evidence="3">The sequence shown here is derived from an EMBL/GenBank/DDBJ whole genome shotgun (WGS) entry which is preliminary data.</text>
</comment>
<dbReference type="InterPro" id="IPR036013">
    <property type="entry name" value="Band_7/SPFH_dom_sf"/>
</dbReference>
<proteinExistence type="predicted"/>
<organism evidence="3 4">
    <name type="scientific">Kribbella amoyensis</name>
    <dbReference type="NCBI Taxonomy" id="996641"/>
    <lineage>
        <taxon>Bacteria</taxon>
        <taxon>Bacillati</taxon>
        <taxon>Actinomycetota</taxon>
        <taxon>Actinomycetes</taxon>
        <taxon>Propionibacteriales</taxon>
        <taxon>Kribbellaceae</taxon>
        <taxon>Kribbella</taxon>
    </lineage>
</organism>
<evidence type="ECO:0000313" key="4">
    <source>
        <dbReference type="Proteomes" id="UP000318380"/>
    </source>
</evidence>
<evidence type="ECO:0000313" key="3">
    <source>
        <dbReference type="EMBL" id="TWD81004.1"/>
    </source>
</evidence>
<dbReference type="Proteomes" id="UP000318380">
    <property type="component" value="Unassembled WGS sequence"/>
</dbReference>
<reference evidence="3 4" key="1">
    <citation type="submission" date="2019-06" db="EMBL/GenBank/DDBJ databases">
        <title>Sequencing the genomes of 1000 actinobacteria strains.</title>
        <authorList>
            <person name="Klenk H.-P."/>
        </authorList>
    </citation>
    <scope>NUCLEOTIDE SEQUENCE [LARGE SCALE GENOMIC DNA]</scope>
    <source>
        <strain evidence="3 4">DSM 24683</strain>
    </source>
</reference>
<name>A0A561BQB6_9ACTN</name>
<feature type="domain" description="Band 7" evidence="2">
    <location>
        <begin position="27"/>
        <end position="198"/>
    </location>
</feature>
<feature type="coiled-coil region" evidence="1">
    <location>
        <begin position="195"/>
        <end position="233"/>
    </location>
</feature>
<dbReference type="RefSeq" id="WP_145805477.1">
    <property type="nucleotide sequence ID" value="NZ_VIVK01000001.1"/>
</dbReference>
<dbReference type="EMBL" id="VIVK01000001">
    <property type="protein sequence ID" value="TWD81004.1"/>
    <property type="molecule type" value="Genomic_DNA"/>
</dbReference>
<sequence>MADITRFGFISHLRANPTAHVRHLRNGKPAHDGAGQAFWFRALNSSLSEVPIDDREQPLLFHGRTVDFQDVAVQATVTYRVTDPVLASTRLDFGIDPDTGRWRSTPLEQLGGLLTELAQQTALDLLARMTLTQALSEGMTSLRQAVSTGLREDVRLTGLGIGVEDVRVVAVRAESDVERALQTPTREMVQQAADKATYERRAMAVERERSIAENELQNQIELARREEQLVTQRGQNERRRATEVAAAGRIETEAAASRKRELSQAEADAKQVIGAAEASAEKAMLDAYAELDHATILALAIKQGALPEIGTLNLTPDLLTPLLTKLTATTPGQVNHEARR</sequence>
<dbReference type="SUPFAM" id="SSF117892">
    <property type="entry name" value="Band 7/SPFH domain"/>
    <property type="match status" value="1"/>
</dbReference>
<keyword evidence="4" id="KW-1185">Reference proteome</keyword>
<protein>
    <submittedName>
        <fullName evidence="3">SPFH domain/Band 7 family protein</fullName>
    </submittedName>
</protein>
<gene>
    <name evidence="3" type="ORF">FB561_2106</name>
</gene>